<gene>
    <name evidence="1" type="ORF">PUV54_05750</name>
</gene>
<dbReference type="EMBL" id="CP118166">
    <property type="protein sequence ID" value="WDI32699.1"/>
    <property type="molecule type" value="Genomic_DNA"/>
</dbReference>
<accession>A0AAF0CGP7</accession>
<dbReference type="PROSITE" id="PS51257">
    <property type="entry name" value="PROKAR_LIPOPROTEIN"/>
    <property type="match status" value="1"/>
</dbReference>
<proteinExistence type="predicted"/>
<dbReference type="KEGG" id="hfl:PUV54_05750"/>
<evidence type="ECO:0000313" key="2">
    <source>
        <dbReference type="Proteomes" id="UP001214043"/>
    </source>
</evidence>
<name>A0AAF0CGP7_9PROT</name>
<dbReference type="AlphaFoldDB" id="A0AAF0CGP7"/>
<dbReference type="RefSeq" id="WP_274494638.1">
    <property type="nucleotide sequence ID" value="NZ_CP118166.1"/>
</dbReference>
<reference evidence="1" key="1">
    <citation type="submission" date="2023-02" db="EMBL/GenBank/DDBJ databases">
        <title>Genome sequence of Hyphococcus flavus.</title>
        <authorList>
            <person name="Rong J.-C."/>
            <person name="Zhao Q."/>
            <person name="Yi M."/>
            <person name="Wu J.-Y."/>
        </authorList>
    </citation>
    <scope>NUCLEOTIDE SEQUENCE</scope>
    <source>
        <strain evidence="1">MCCC 1K03223</strain>
    </source>
</reference>
<organism evidence="1 2">
    <name type="scientific">Hyphococcus flavus</name>
    <dbReference type="NCBI Taxonomy" id="1866326"/>
    <lineage>
        <taxon>Bacteria</taxon>
        <taxon>Pseudomonadati</taxon>
        <taxon>Pseudomonadota</taxon>
        <taxon>Alphaproteobacteria</taxon>
        <taxon>Parvularculales</taxon>
        <taxon>Parvularculaceae</taxon>
        <taxon>Hyphococcus</taxon>
    </lineage>
</organism>
<protein>
    <submittedName>
        <fullName evidence="1">Uncharacterized protein</fullName>
    </submittedName>
</protein>
<sequence length="175" mass="19300">MKRRLLAGLTMVAATACNAELEEDARVLDASTQTDESDLSRGAIEGREFNAIEIDSMRPAFEKETVIKLNTIVRRSLETANEYTAGIRDIRVMVTAAAQDDASDKQVAQALTGLKQLEDWHAQALSAQTDMNAAVAALETSGEDYSEEILAGMVQYVNDVERLLREEIETLEKTF</sequence>
<keyword evidence="2" id="KW-1185">Reference proteome</keyword>
<evidence type="ECO:0000313" key="1">
    <source>
        <dbReference type="EMBL" id="WDI32699.1"/>
    </source>
</evidence>
<dbReference type="Proteomes" id="UP001214043">
    <property type="component" value="Chromosome"/>
</dbReference>